<dbReference type="InterPro" id="IPR017961">
    <property type="entry name" value="DNA_pol_Y-fam_little_finger"/>
</dbReference>
<keyword evidence="8 15" id="KW-0479">Metal-binding</keyword>
<evidence type="ECO:0000256" key="3">
    <source>
        <dbReference type="ARBA" id="ARBA00022457"/>
    </source>
</evidence>
<dbReference type="SUPFAM" id="SSF56672">
    <property type="entry name" value="DNA/RNA polymerases"/>
    <property type="match status" value="1"/>
</dbReference>
<reference evidence="17 18" key="1">
    <citation type="submission" date="2016-08" db="EMBL/GenBank/DDBJ databases">
        <title>Draft genome of Fabibacter sp. strain SK-8.</title>
        <authorList>
            <person name="Wong S.-K."/>
            <person name="Hamasaki K."/>
            <person name="Yoshizawa S."/>
        </authorList>
    </citation>
    <scope>NUCLEOTIDE SEQUENCE [LARGE SCALE GENOMIC DNA]</scope>
    <source>
        <strain evidence="17 18">SK-8</strain>
    </source>
</reference>
<keyword evidence="18" id="KW-1185">Reference proteome</keyword>
<dbReference type="STRING" id="1563681.BFP71_14630"/>
<feature type="domain" description="UmuC" evidence="16">
    <location>
        <begin position="7"/>
        <end position="186"/>
    </location>
</feature>
<accession>A0A1E5T002</accession>
<keyword evidence="13 15" id="KW-0234">DNA repair</keyword>
<dbReference type="InterPro" id="IPR022880">
    <property type="entry name" value="DNApol_IV"/>
</dbReference>
<comment type="subunit">
    <text evidence="15">Monomer.</text>
</comment>
<dbReference type="GO" id="GO:0042276">
    <property type="term" value="P:error-prone translesion synthesis"/>
    <property type="evidence" value="ECO:0007669"/>
    <property type="project" value="TreeGrafter"/>
</dbReference>
<comment type="caution">
    <text evidence="17">The sequence shown here is derived from an EMBL/GenBank/DDBJ whole genome shotgun (WGS) entry which is preliminary data.</text>
</comment>
<organism evidence="17 18">
    <name type="scientific">Roseivirga misakiensis</name>
    <dbReference type="NCBI Taxonomy" id="1563681"/>
    <lineage>
        <taxon>Bacteria</taxon>
        <taxon>Pseudomonadati</taxon>
        <taxon>Bacteroidota</taxon>
        <taxon>Cytophagia</taxon>
        <taxon>Cytophagales</taxon>
        <taxon>Roseivirgaceae</taxon>
        <taxon>Roseivirga</taxon>
    </lineage>
</organism>
<evidence type="ECO:0000256" key="9">
    <source>
        <dbReference type="ARBA" id="ARBA00022763"/>
    </source>
</evidence>
<dbReference type="Gene3D" id="3.30.1490.100">
    <property type="entry name" value="DNA polymerase, Y-family, little finger domain"/>
    <property type="match status" value="1"/>
</dbReference>
<dbReference type="PANTHER" id="PTHR11076">
    <property type="entry name" value="DNA REPAIR POLYMERASE UMUC / TRANSFERASE FAMILY MEMBER"/>
    <property type="match status" value="1"/>
</dbReference>
<evidence type="ECO:0000256" key="14">
    <source>
        <dbReference type="ARBA" id="ARBA00049244"/>
    </source>
</evidence>
<evidence type="ECO:0000256" key="12">
    <source>
        <dbReference type="ARBA" id="ARBA00023125"/>
    </source>
</evidence>
<dbReference type="FunFam" id="3.40.1170.60:FF:000001">
    <property type="entry name" value="DNA polymerase IV"/>
    <property type="match status" value="1"/>
</dbReference>
<comment type="similarity">
    <text evidence="2 15">Belongs to the DNA polymerase type-Y family.</text>
</comment>
<dbReference type="RefSeq" id="WP_069836189.1">
    <property type="nucleotide sequence ID" value="NZ_MDGQ01000005.1"/>
</dbReference>
<dbReference type="PANTHER" id="PTHR11076:SF33">
    <property type="entry name" value="DNA POLYMERASE KAPPA"/>
    <property type="match status" value="1"/>
</dbReference>
<dbReference type="HAMAP" id="MF_01113">
    <property type="entry name" value="DNApol_IV"/>
    <property type="match status" value="1"/>
</dbReference>
<evidence type="ECO:0000256" key="4">
    <source>
        <dbReference type="ARBA" id="ARBA00022490"/>
    </source>
</evidence>
<dbReference type="InterPro" id="IPR036775">
    <property type="entry name" value="DNA_pol_Y-fam_lit_finger_sf"/>
</dbReference>
<dbReference type="Gene3D" id="3.40.1170.60">
    <property type="match status" value="1"/>
</dbReference>
<dbReference type="SUPFAM" id="SSF100879">
    <property type="entry name" value="Lesion bypass DNA polymerase (Y-family), little finger domain"/>
    <property type="match status" value="1"/>
</dbReference>
<feature type="active site" evidence="15">
    <location>
        <position position="106"/>
    </location>
</feature>
<dbReference type="CDD" id="cd03586">
    <property type="entry name" value="PolY_Pol_IV_kappa"/>
    <property type="match status" value="1"/>
</dbReference>
<proteinExistence type="inferred from homology"/>
<comment type="subcellular location">
    <subcellularLocation>
        <location evidence="1 15">Cytoplasm</location>
    </subcellularLocation>
</comment>
<comment type="catalytic activity">
    <reaction evidence="14 15">
        <text>DNA(n) + a 2'-deoxyribonucleoside 5'-triphosphate = DNA(n+1) + diphosphate</text>
        <dbReference type="Rhea" id="RHEA:22508"/>
        <dbReference type="Rhea" id="RHEA-COMP:17339"/>
        <dbReference type="Rhea" id="RHEA-COMP:17340"/>
        <dbReference type="ChEBI" id="CHEBI:33019"/>
        <dbReference type="ChEBI" id="CHEBI:61560"/>
        <dbReference type="ChEBI" id="CHEBI:173112"/>
        <dbReference type="EC" id="2.7.7.7"/>
    </reaction>
</comment>
<dbReference type="GO" id="GO:0006281">
    <property type="term" value="P:DNA repair"/>
    <property type="evidence" value="ECO:0007669"/>
    <property type="project" value="UniProtKB-UniRule"/>
</dbReference>
<feature type="binding site" evidence="15">
    <location>
        <position position="105"/>
    </location>
    <ligand>
        <name>Mg(2+)</name>
        <dbReference type="ChEBI" id="CHEBI:18420"/>
    </ligand>
</feature>
<evidence type="ECO:0000256" key="11">
    <source>
        <dbReference type="ARBA" id="ARBA00022932"/>
    </source>
</evidence>
<evidence type="ECO:0000313" key="17">
    <source>
        <dbReference type="EMBL" id="OEK04685.1"/>
    </source>
</evidence>
<sequence>MSVDSTIMHMDLDTFFVSVERLLDSRLKGKPVLIGGVTDRGVVAACSYEARAYGIHSAMPMKKAKELCPEAIQIRGNSGTYSKYSEDVTAIIKETVPLYEKTSIDEFYADLTGLDKFFSSYQMGTELRERIRKETGLPISFGMSKNKTVSKVATGVAKPDNQLKIAKGDEKPFLAPLSVSKIPMVGEKTQQTLFSLGVKKIKTIQEMPVELMEKVLGKNGVSIWKKANGIDHSAVVPYNERKSISTERTFDKDTIDIHKLKAILLAMAENLAFQLRRGLKLTACVTVKVRYSDFNTYTLQSRIPYTSADHVLIAKVMELFDKLHNKRLLVRLIGVRFSHLVEGGYQINLFEDAEEIISLYHAMDKIRDKYGDRKVMRAFGIEAKTISRFNPFTGEPPPLLANRRQ</sequence>
<dbReference type="PROSITE" id="PS50173">
    <property type="entry name" value="UMUC"/>
    <property type="match status" value="1"/>
</dbReference>
<keyword evidence="7 15" id="KW-0235">DNA replication</keyword>
<dbReference type="InterPro" id="IPR043128">
    <property type="entry name" value="Rev_trsase/Diguanyl_cyclase"/>
</dbReference>
<dbReference type="Gene3D" id="1.10.150.20">
    <property type="entry name" value="5' to 3' exonuclease, C-terminal subdomain"/>
    <property type="match status" value="1"/>
</dbReference>
<keyword evidence="6 15" id="KW-0548">Nucleotidyltransferase</keyword>
<dbReference type="AlphaFoldDB" id="A0A1E5T002"/>
<gene>
    <name evidence="15" type="primary">dinB</name>
    <name evidence="17" type="ORF">BFP71_14630</name>
</gene>
<evidence type="ECO:0000256" key="15">
    <source>
        <dbReference type="HAMAP-Rule" id="MF_01113"/>
    </source>
</evidence>
<dbReference type="InterPro" id="IPR050116">
    <property type="entry name" value="DNA_polymerase-Y"/>
</dbReference>
<dbReference type="NCBIfam" id="NF002677">
    <property type="entry name" value="PRK02406.1"/>
    <property type="match status" value="1"/>
</dbReference>
<evidence type="ECO:0000256" key="13">
    <source>
        <dbReference type="ARBA" id="ARBA00023204"/>
    </source>
</evidence>
<dbReference type="Pfam" id="PF11799">
    <property type="entry name" value="IMS_C"/>
    <property type="match status" value="1"/>
</dbReference>
<protein>
    <recommendedName>
        <fullName evidence="15">DNA polymerase IV</fullName>
        <shortName evidence="15">Pol IV</shortName>
        <ecNumber evidence="15">2.7.7.7</ecNumber>
    </recommendedName>
</protein>
<evidence type="ECO:0000256" key="10">
    <source>
        <dbReference type="ARBA" id="ARBA00022842"/>
    </source>
</evidence>
<keyword evidence="5 15" id="KW-0808">Transferase</keyword>
<feature type="site" description="Substrate discrimination" evidence="15">
    <location>
        <position position="16"/>
    </location>
</feature>
<dbReference type="Pfam" id="PF00817">
    <property type="entry name" value="IMS"/>
    <property type="match status" value="1"/>
</dbReference>
<evidence type="ECO:0000256" key="6">
    <source>
        <dbReference type="ARBA" id="ARBA00022695"/>
    </source>
</evidence>
<keyword evidence="12 15" id="KW-0238">DNA-binding</keyword>
<comment type="cofactor">
    <cofactor evidence="15">
        <name>Mg(2+)</name>
        <dbReference type="ChEBI" id="CHEBI:18420"/>
    </cofactor>
    <text evidence="15">Binds 2 magnesium ions per subunit.</text>
</comment>
<dbReference type="GO" id="GO:0003684">
    <property type="term" value="F:damaged DNA binding"/>
    <property type="evidence" value="ECO:0007669"/>
    <property type="project" value="InterPro"/>
</dbReference>
<dbReference type="InterPro" id="IPR001126">
    <property type="entry name" value="UmuC"/>
</dbReference>
<dbReference type="Proteomes" id="UP000095552">
    <property type="component" value="Unassembled WGS sequence"/>
</dbReference>
<evidence type="ECO:0000256" key="2">
    <source>
        <dbReference type="ARBA" id="ARBA00010945"/>
    </source>
</evidence>
<evidence type="ECO:0000259" key="16">
    <source>
        <dbReference type="PROSITE" id="PS50173"/>
    </source>
</evidence>
<dbReference type="GO" id="GO:0009432">
    <property type="term" value="P:SOS response"/>
    <property type="evidence" value="ECO:0007669"/>
    <property type="project" value="TreeGrafter"/>
</dbReference>
<dbReference type="GO" id="GO:0003887">
    <property type="term" value="F:DNA-directed DNA polymerase activity"/>
    <property type="evidence" value="ECO:0007669"/>
    <property type="project" value="UniProtKB-UniRule"/>
</dbReference>
<dbReference type="GO" id="GO:0005829">
    <property type="term" value="C:cytosol"/>
    <property type="evidence" value="ECO:0007669"/>
    <property type="project" value="TreeGrafter"/>
</dbReference>
<evidence type="ECO:0000256" key="1">
    <source>
        <dbReference type="ARBA" id="ARBA00004496"/>
    </source>
</evidence>
<dbReference type="GO" id="GO:0000287">
    <property type="term" value="F:magnesium ion binding"/>
    <property type="evidence" value="ECO:0007669"/>
    <property type="project" value="UniProtKB-UniRule"/>
</dbReference>
<dbReference type="Gene3D" id="3.30.70.270">
    <property type="match status" value="1"/>
</dbReference>
<keyword evidence="4 15" id="KW-0963">Cytoplasm</keyword>
<evidence type="ECO:0000256" key="7">
    <source>
        <dbReference type="ARBA" id="ARBA00022705"/>
    </source>
</evidence>
<dbReference type="GO" id="GO:0006261">
    <property type="term" value="P:DNA-templated DNA replication"/>
    <property type="evidence" value="ECO:0007669"/>
    <property type="project" value="UniProtKB-UniRule"/>
</dbReference>
<dbReference type="EMBL" id="MDGQ01000005">
    <property type="protein sequence ID" value="OEK04685.1"/>
    <property type="molecule type" value="Genomic_DNA"/>
</dbReference>
<keyword evidence="3 15" id="KW-0515">Mutator protein</keyword>
<keyword evidence="10 15" id="KW-0460">Magnesium</keyword>
<dbReference type="EC" id="2.7.7.7" evidence="15"/>
<comment type="function">
    <text evidence="15">Poorly processive, error-prone DNA polymerase involved in untargeted mutagenesis. Copies undamaged DNA at stalled replication forks, which arise in vivo from mismatched or misaligned primer ends. These misaligned primers can be extended by PolIV. Exhibits no 3'-5' exonuclease (proofreading) activity. May be involved in translesional synthesis, in conjunction with the beta clamp from PolIII.</text>
</comment>
<evidence type="ECO:0000313" key="18">
    <source>
        <dbReference type="Proteomes" id="UP000095552"/>
    </source>
</evidence>
<feature type="binding site" evidence="15">
    <location>
        <position position="11"/>
    </location>
    <ligand>
        <name>Mg(2+)</name>
        <dbReference type="ChEBI" id="CHEBI:18420"/>
    </ligand>
</feature>
<evidence type="ECO:0000256" key="5">
    <source>
        <dbReference type="ARBA" id="ARBA00022679"/>
    </source>
</evidence>
<evidence type="ECO:0000256" key="8">
    <source>
        <dbReference type="ARBA" id="ARBA00022723"/>
    </source>
</evidence>
<keyword evidence="11 15" id="KW-0239">DNA-directed DNA polymerase</keyword>
<name>A0A1E5T002_9BACT</name>
<dbReference type="InterPro" id="IPR043502">
    <property type="entry name" value="DNA/RNA_pol_sf"/>
</dbReference>
<keyword evidence="9 15" id="KW-0227">DNA damage</keyword>